<name>A0A5K8A125_9BACT</name>
<feature type="domain" description="Band 7" evidence="2">
    <location>
        <begin position="65"/>
        <end position="277"/>
    </location>
</feature>
<reference evidence="3 4" key="1">
    <citation type="submission" date="2019-11" db="EMBL/GenBank/DDBJ databases">
        <title>Comparative genomics of hydrocarbon-degrading Desulfosarcina strains.</title>
        <authorList>
            <person name="Watanabe M."/>
            <person name="Kojima H."/>
            <person name="Fukui M."/>
        </authorList>
    </citation>
    <scope>NUCLEOTIDE SEQUENCE [LARGE SCALE GENOMIC DNA]</scope>
    <source>
        <strain evidence="3 4">28bB2T</strain>
    </source>
</reference>
<dbReference type="EMBL" id="AP021876">
    <property type="protein sequence ID" value="BBO86111.1"/>
    <property type="molecule type" value="Genomic_DNA"/>
</dbReference>
<evidence type="ECO:0000313" key="3">
    <source>
        <dbReference type="EMBL" id="BBO86111.1"/>
    </source>
</evidence>
<proteinExistence type="predicted"/>
<sequence>MPVNDPQPKDRPANSYLDNVMASGGTAAVSSLDSLSRALGVGFRILRVLMVVLAIMFCFSNIYWIPEGMVAVQTRFGRIVGDKDAAVRLPGGPYLALPYPVDNIVRIPTGIRKVAVFKAFWSEADTFASTIDDRPETESLRPGVHGSLLTADKNIVQGIWIVHYKLDGGGDARSRAAAVDFVRHVGSMERAGEIIRRVAQSAIVRVIAQTEVADFVAGKIDNLAIKHLITTRLDQLHAGLTVTGVTASQYAVPKILMGDFQAVNQAESQKALSIEKASRRRVSTLSELAGSGWQDLLEAIEAHEQALEKGDRAAEKAAFGAAKDILLAGDVGGTVRQMLDEAKSEKTATIQRARAAAARFTKLLPEYDQHGEILKAQLVQDSIRKIWSDITVDALYVPPGQKLVLDLGRPEQIK</sequence>
<keyword evidence="1" id="KW-1133">Transmembrane helix</keyword>
<dbReference type="Pfam" id="PF01145">
    <property type="entry name" value="Band_7"/>
    <property type="match status" value="1"/>
</dbReference>
<organism evidence="3 4">
    <name type="scientific">Desulfosarcina ovata subsp. sediminis</name>
    <dbReference type="NCBI Taxonomy" id="885957"/>
    <lineage>
        <taxon>Bacteria</taxon>
        <taxon>Pseudomonadati</taxon>
        <taxon>Thermodesulfobacteriota</taxon>
        <taxon>Desulfobacteria</taxon>
        <taxon>Desulfobacterales</taxon>
        <taxon>Desulfosarcinaceae</taxon>
        <taxon>Desulfosarcina</taxon>
    </lineage>
</organism>
<protein>
    <recommendedName>
        <fullName evidence="2">Band 7 domain-containing protein</fullName>
    </recommendedName>
</protein>
<feature type="transmembrane region" description="Helical" evidence="1">
    <location>
        <begin position="45"/>
        <end position="65"/>
    </location>
</feature>
<keyword evidence="1" id="KW-0472">Membrane</keyword>
<dbReference type="InterPro" id="IPR001107">
    <property type="entry name" value="Band_7"/>
</dbReference>
<dbReference type="KEGG" id="dov:DSCO28_66770"/>
<accession>A0A5K8A125</accession>
<keyword evidence="1" id="KW-0812">Transmembrane</keyword>
<evidence type="ECO:0000256" key="1">
    <source>
        <dbReference type="SAM" id="Phobius"/>
    </source>
</evidence>
<evidence type="ECO:0000259" key="2">
    <source>
        <dbReference type="Pfam" id="PF01145"/>
    </source>
</evidence>
<gene>
    <name evidence="3" type="ORF">DSCO28_66770</name>
</gene>
<dbReference type="Proteomes" id="UP000425960">
    <property type="component" value="Chromosome"/>
</dbReference>
<evidence type="ECO:0000313" key="4">
    <source>
        <dbReference type="Proteomes" id="UP000425960"/>
    </source>
</evidence>
<dbReference type="AlphaFoldDB" id="A0A5K8A125"/>